<comment type="pathway">
    <text evidence="3 9">Carbohydrate metabolism; pentose and glucuronate interconversion.</text>
</comment>
<dbReference type="AlphaFoldDB" id="A0A9D2CGY9"/>
<dbReference type="Pfam" id="PF03786">
    <property type="entry name" value="UxuA"/>
    <property type="match status" value="1"/>
</dbReference>
<name>A0A9D2CGY9_9FIRM</name>
<evidence type="ECO:0000256" key="9">
    <source>
        <dbReference type="HAMAP-Rule" id="MF_00106"/>
    </source>
</evidence>
<evidence type="ECO:0000256" key="7">
    <source>
        <dbReference type="ARBA" id="ARBA00023211"/>
    </source>
</evidence>
<dbReference type="PIRSF" id="PIRSF016049">
    <property type="entry name" value="Man_dehyd"/>
    <property type="match status" value="1"/>
</dbReference>
<comment type="catalytic activity">
    <reaction evidence="1 9">
        <text>D-mannonate = 2-dehydro-3-deoxy-D-gluconate + H2O</text>
        <dbReference type="Rhea" id="RHEA:20097"/>
        <dbReference type="ChEBI" id="CHEBI:15377"/>
        <dbReference type="ChEBI" id="CHEBI:17767"/>
        <dbReference type="ChEBI" id="CHEBI:57990"/>
        <dbReference type="EC" id="4.2.1.8"/>
    </reaction>
</comment>
<evidence type="ECO:0000313" key="11">
    <source>
        <dbReference type="Proteomes" id="UP000824135"/>
    </source>
</evidence>
<dbReference type="InterPro" id="IPR004628">
    <property type="entry name" value="Man_deHydtase"/>
</dbReference>
<dbReference type="GO" id="GO:0042840">
    <property type="term" value="P:D-glucuronate catabolic process"/>
    <property type="evidence" value="ECO:0007669"/>
    <property type="project" value="TreeGrafter"/>
</dbReference>
<dbReference type="EC" id="4.2.1.8" evidence="5 9"/>
<reference evidence="10" key="2">
    <citation type="submission" date="2021-04" db="EMBL/GenBank/DDBJ databases">
        <authorList>
            <person name="Gilroy R."/>
        </authorList>
    </citation>
    <scope>NUCLEOTIDE SEQUENCE</scope>
    <source>
        <strain evidence="10">CHK199-9574</strain>
    </source>
</reference>
<protein>
    <recommendedName>
        <fullName evidence="5 9">Mannonate dehydratase</fullName>
        <ecNumber evidence="5 9">4.2.1.8</ecNumber>
    </recommendedName>
    <alternativeName>
        <fullName evidence="9">D-mannonate hydro-lyase</fullName>
    </alternativeName>
</protein>
<accession>A0A9D2CGY9</accession>
<comment type="caution">
    <text evidence="10">The sequence shown here is derived from an EMBL/GenBank/DDBJ whole genome shotgun (WGS) entry which is preliminary data.</text>
</comment>
<dbReference type="NCBIfam" id="NF003027">
    <property type="entry name" value="PRK03906.1"/>
    <property type="match status" value="2"/>
</dbReference>
<evidence type="ECO:0000256" key="3">
    <source>
        <dbReference type="ARBA" id="ARBA00004892"/>
    </source>
</evidence>
<dbReference type="Gene3D" id="3.20.20.150">
    <property type="entry name" value="Divalent-metal-dependent TIM barrel enzymes"/>
    <property type="match status" value="1"/>
</dbReference>
<gene>
    <name evidence="9 10" type="primary">uxuA</name>
    <name evidence="10" type="ORF">H9728_06190</name>
</gene>
<dbReference type="EMBL" id="DXCO01000038">
    <property type="protein sequence ID" value="HIY78617.1"/>
    <property type="molecule type" value="Genomic_DNA"/>
</dbReference>
<dbReference type="InterPro" id="IPR036237">
    <property type="entry name" value="Xyl_isomerase-like_sf"/>
</dbReference>
<keyword evidence="8 9" id="KW-0456">Lyase</keyword>
<evidence type="ECO:0000256" key="4">
    <source>
        <dbReference type="ARBA" id="ARBA00007389"/>
    </source>
</evidence>
<dbReference type="GO" id="GO:0030145">
    <property type="term" value="F:manganese ion binding"/>
    <property type="evidence" value="ECO:0007669"/>
    <property type="project" value="TreeGrafter"/>
</dbReference>
<evidence type="ECO:0000256" key="8">
    <source>
        <dbReference type="ARBA" id="ARBA00023239"/>
    </source>
</evidence>
<organism evidence="10 11">
    <name type="scientific">Candidatus Borkfalkia excrementavium</name>
    <dbReference type="NCBI Taxonomy" id="2838505"/>
    <lineage>
        <taxon>Bacteria</taxon>
        <taxon>Bacillati</taxon>
        <taxon>Bacillota</taxon>
        <taxon>Clostridia</taxon>
        <taxon>Christensenellales</taxon>
        <taxon>Christensenellaceae</taxon>
        <taxon>Candidatus Borkfalkia</taxon>
    </lineage>
</organism>
<evidence type="ECO:0000313" key="10">
    <source>
        <dbReference type="EMBL" id="HIY78617.1"/>
    </source>
</evidence>
<evidence type="ECO:0000256" key="6">
    <source>
        <dbReference type="ARBA" id="ARBA00023004"/>
    </source>
</evidence>
<dbReference type="PANTHER" id="PTHR30387:SF2">
    <property type="entry name" value="MANNONATE DEHYDRATASE"/>
    <property type="match status" value="1"/>
</dbReference>
<dbReference type="GO" id="GO:0008927">
    <property type="term" value="F:mannonate dehydratase activity"/>
    <property type="evidence" value="ECO:0007669"/>
    <property type="project" value="UniProtKB-UniRule"/>
</dbReference>
<dbReference type="NCBIfam" id="TIGR00695">
    <property type="entry name" value="uxuA"/>
    <property type="match status" value="1"/>
</dbReference>
<evidence type="ECO:0000256" key="1">
    <source>
        <dbReference type="ARBA" id="ARBA00001794"/>
    </source>
</evidence>
<reference evidence="10" key="1">
    <citation type="journal article" date="2021" name="PeerJ">
        <title>Extensive microbial diversity within the chicken gut microbiome revealed by metagenomics and culture.</title>
        <authorList>
            <person name="Gilroy R."/>
            <person name="Ravi A."/>
            <person name="Getino M."/>
            <person name="Pursley I."/>
            <person name="Horton D.L."/>
            <person name="Alikhan N.F."/>
            <person name="Baker D."/>
            <person name="Gharbi K."/>
            <person name="Hall N."/>
            <person name="Watson M."/>
            <person name="Adriaenssens E.M."/>
            <person name="Foster-Nyarko E."/>
            <person name="Jarju S."/>
            <person name="Secka A."/>
            <person name="Antonio M."/>
            <person name="Oren A."/>
            <person name="Chaudhuri R.R."/>
            <person name="La Ragione R."/>
            <person name="Hildebrand F."/>
            <person name="Pallen M.J."/>
        </authorList>
    </citation>
    <scope>NUCLEOTIDE SEQUENCE</scope>
    <source>
        <strain evidence="10">CHK199-9574</strain>
    </source>
</reference>
<evidence type="ECO:0000256" key="5">
    <source>
        <dbReference type="ARBA" id="ARBA00012927"/>
    </source>
</evidence>
<evidence type="ECO:0000256" key="2">
    <source>
        <dbReference type="ARBA" id="ARBA00002713"/>
    </source>
</evidence>
<comment type="function">
    <text evidence="2 9">Catalyzes the dehydration of D-mannonate.</text>
</comment>
<comment type="cofactor">
    <cofactor evidence="9">
        <name>Fe(2+)</name>
        <dbReference type="ChEBI" id="CHEBI:29033"/>
    </cofactor>
    <cofactor evidence="9">
        <name>Mn(2+)</name>
        <dbReference type="ChEBI" id="CHEBI:29035"/>
    </cofactor>
</comment>
<dbReference type="HAMAP" id="MF_00106">
    <property type="entry name" value="UxuA"/>
    <property type="match status" value="1"/>
</dbReference>
<keyword evidence="7 9" id="KW-0464">Manganese</keyword>
<dbReference type="PANTHER" id="PTHR30387">
    <property type="entry name" value="MANNONATE DEHYDRATASE"/>
    <property type="match status" value="1"/>
</dbReference>
<sequence length="347" mass="39156">MKMTFRWYGEKDSIPLEYIRQIPNMSGVVTAVYDVPVGEVWELSKIERLKELCDGAHLAMEVIESVPVHEDIKLGKPSRDRLIENYAQTIRNLGKVGVKCVCYNFMPVFDWLRTDLKRKNADGSNALCYCHETLLKLDPKNLRLPGWDESYTAEELNGLLEEYKGISHEQLFENLVYFLNGIMPACDEAGIDMAIHPDDPPWDMFGLPRIITGEKSYDKLFAAVPNRHNGITFCTGSLGAGRFNDLPKMAAKYADRIYFAHLRQLKYEGDTDFAEAGHLTAAGDLDIYGVVRALVENGFDGYVRPDHGRNIWGEDGKPGYGLYDRALGAAYLNGLFEAIEKDRAIGR</sequence>
<proteinExistence type="inferred from homology"/>
<comment type="similarity">
    <text evidence="4 9">Belongs to the mannonate dehydratase family.</text>
</comment>
<dbReference type="GO" id="GO:0008198">
    <property type="term" value="F:ferrous iron binding"/>
    <property type="evidence" value="ECO:0007669"/>
    <property type="project" value="TreeGrafter"/>
</dbReference>
<dbReference type="SUPFAM" id="SSF51658">
    <property type="entry name" value="Xylose isomerase-like"/>
    <property type="match status" value="1"/>
</dbReference>
<dbReference type="Proteomes" id="UP000824135">
    <property type="component" value="Unassembled WGS sequence"/>
</dbReference>
<keyword evidence="6 9" id="KW-0408">Iron</keyword>